<sequence length="274" mass="30382">MKKSIKQLKIRLEDIAISYNIRAAKNGEATKTVIFLHGFPFNKDMWHAQLEALPADYTGIALDIRGHGKSTKGHGFFSIDVFAHDLHQFITHLKLKNVVLCGLSMGGYIAFRAHQLFPNDMQALVLSATHAQADGNIGKQKRFDAIAAVLTSGRRPFAIGFVKNVFSKNTLAEKPELVEFIRNTIRKTNVASICATQLALASRLDSSPHLQDITIPTLYIMGAEDQLVSEAQKKELIAGIKGIQYAEFEDAAHLPNLEDPVRFNSLLHNFLASF</sequence>
<proteinExistence type="predicted"/>
<comment type="caution">
    <text evidence="3">The sequence shown here is derived from an EMBL/GenBank/DDBJ whole genome shotgun (WGS) entry which is preliminary data.</text>
</comment>
<reference evidence="3" key="1">
    <citation type="submission" date="2021-03" db="EMBL/GenBank/DDBJ databases">
        <authorList>
            <person name="Lu T."/>
            <person name="Wang Q."/>
            <person name="Han X."/>
        </authorList>
    </citation>
    <scope>NUCLEOTIDE SEQUENCE</scope>
    <source>
        <strain evidence="3">WQ 2009</strain>
    </source>
</reference>
<dbReference type="InterPro" id="IPR029058">
    <property type="entry name" value="AB_hydrolase_fold"/>
</dbReference>
<dbReference type="PANTHER" id="PTHR43798">
    <property type="entry name" value="MONOACYLGLYCEROL LIPASE"/>
    <property type="match status" value="1"/>
</dbReference>
<evidence type="ECO:0000313" key="3">
    <source>
        <dbReference type="EMBL" id="MBP3943973.1"/>
    </source>
</evidence>
<evidence type="ECO:0000313" key="4">
    <source>
        <dbReference type="Proteomes" id="UP000679691"/>
    </source>
</evidence>
<dbReference type="RefSeq" id="WP_353547479.1">
    <property type="nucleotide sequence ID" value="NZ_JAGKSB010000012.1"/>
</dbReference>
<gene>
    <name evidence="3" type="ORF">J5U18_10450</name>
</gene>
<dbReference type="PRINTS" id="PR00111">
    <property type="entry name" value="ABHYDROLASE"/>
</dbReference>
<protein>
    <submittedName>
        <fullName evidence="3">Alpha/beta fold hydrolase</fullName>
    </submittedName>
</protein>
<dbReference type="Proteomes" id="UP000679691">
    <property type="component" value="Unassembled WGS sequence"/>
</dbReference>
<name>A0A8T4HC10_9SPHI</name>
<evidence type="ECO:0000259" key="2">
    <source>
        <dbReference type="Pfam" id="PF00561"/>
    </source>
</evidence>
<keyword evidence="1 3" id="KW-0378">Hydrolase</keyword>
<dbReference type="PANTHER" id="PTHR43798:SF31">
    <property type="entry name" value="AB HYDROLASE SUPERFAMILY PROTEIN YCLE"/>
    <property type="match status" value="1"/>
</dbReference>
<dbReference type="GO" id="GO:0016020">
    <property type="term" value="C:membrane"/>
    <property type="evidence" value="ECO:0007669"/>
    <property type="project" value="TreeGrafter"/>
</dbReference>
<dbReference type="EMBL" id="JAGKSB010000012">
    <property type="protein sequence ID" value="MBP3943973.1"/>
    <property type="molecule type" value="Genomic_DNA"/>
</dbReference>
<organism evidence="3 4">
    <name type="scientific">Rhinopithecimicrobium faecis</name>
    <dbReference type="NCBI Taxonomy" id="2820698"/>
    <lineage>
        <taxon>Bacteria</taxon>
        <taxon>Pseudomonadati</taxon>
        <taxon>Bacteroidota</taxon>
        <taxon>Sphingobacteriia</taxon>
        <taxon>Sphingobacteriales</taxon>
        <taxon>Sphingobacteriaceae</taxon>
        <taxon>Rhinopithecimicrobium</taxon>
    </lineage>
</organism>
<dbReference type="SUPFAM" id="SSF53474">
    <property type="entry name" value="alpha/beta-Hydrolases"/>
    <property type="match status" value="1"/>
</dbReference>
<evidence type="ECO:0000256" key="1">
    <source>
        <dbReference type="ARBA" id="ARBA00022801"/>
    </source>
</evidence>
<dbReference type="GO" id="GO:0016787">
    <property type="term" value="F:hydrolase activity"/>
    <property type="evidence" value="ECO:0007669"/>
    <property type="project" value="UniProtKB-KW"/>
</dbReference>
<dbReference type="InterPro" id="IPR050266">
    <property type="entry name" value="AB_hydrolase_sf"/>
</dbReference>
<dbReference type="Gene3D" id="3.40.50.1820">
    <property type="entry name" value="alpha/beta hydrolase"/>
    <property type="match status" value="1"/>
</dbReference>
<dbReference type="AlphaFoldDB" id="A0A8T4HC10"/>
<feature type="domain" description="AB hydrolase-1" evidence="2">
    <location>
        <begin position="32"/>
        <end position="260"/>
    </location>
</feature>
<dbReference type="Pfam" id="PF00561">
    <property type="entry name" value="Abhydrolase_1"/>
    <property type="match status" value="1"/>
</dbReference>
<accession>A0A8T4HC10</accession>
<dbReference type="InterPro" id="IPR000073">
    <property type="entry name" value="AB_hydrolase_1"/>
</dbReference>
<keyword evidence="4" id="KW-1185">Reference proteome</keyword>